<dbReference type="Gene3D" id="2.150.10.10">
    <property type="entry name" value="Serralysin-like metalloprotease, C-terminal"/>
    <property type="match status" value="1"/>
</dbReference>
<keyword evidence="3" id="KW-1185">Reference proteome</keyword>
<protein>
    <recommendedName>
        <fullName evidence="1">Peptidase C-terminal archaeal/bacterial domain-containing protein</fullName>
    </recommendedName>
</protein>
<evidence type="ECO:0000313" key="3">
    <source>
        <dbReference type="Proteomes" id="UP000218418"/>
    </source>
</evidence>
<evidence type="ECO:0000313" key="2">
    <source>
        <dbReference type="EMBL" id="BAY81659.1"/>
    </source>
</evidence>
<dbReference type="SUPFAM" id="SSF51120">
    <property type="entry name" value="beta-Roll"/>
    <property type="match status" value="1"/>
</dbReference>
<accession>A0A1Z4LKF5</accession>
<dbReference type="Proteomes" id="UP000218418">
    <property type="component" value="Chromosome"/>
</dbReference>
<dbReference type="InterPro" id="IPR011049">
    <property type="entry name" value="Serralysin-like_metalloprot_C"/>
</dbReference>
<proteinExistence type="predicted"/>
<organism evidence="2 3">
    <name type="scientific">Calothrix parasitica NIES-267</name>
    <dbReference type="NCBI Taxonomy" id="1973488"/>
    <lineage>
        <taxon>Bacteria</taxon>
        <taxon>Bacillati</taxon>
        <taxon>Cyanobacteriota</taxon>
        <taxon>Cyanophyceae</taxon>
        <taxon>Nostocales</taxon>
        <taxon>Calotrichaceae</taxon>
        <taxon>Calothrix</taxon>
    </lineage>
</organism>
<feature type="domain" description="Peptidase C-terminal archaeal/bacterial" evidence="1">
    <location>
        <begin position="829"/>
        <end position="912"/>
    </location>
</feature>
<dbReference type="Gene3D" id="2.60.120.380">
    <property type="match status" value="2"/>
</dbReference>
<dbReference type="Pfam" id="PF04151">
    <property type="entry name" value="PPC"/>
    <property type="match status" value="1"/>
</dbReference>
<dbReference type="OrthoDB" id="464425at2"/>
<dbReference type="GO" id="GO:0005509">
    <property type="term" value="F:calcium ion binding"/>
    <property type="evidence" value="ECO:0007669"/>
    <property type="project" value="InterPro"/>
</dbReference>
<name>A0A1Z4LKF5_9CYAN</name>
<dbReference type="InterPro" id="IPR001343">
    <property type="entry name" value="Hemolysn_Ca-bd"/>
</dbReference>
<sequence>MASTTGLPKVSLSLGPNYLVESDGTFSAHVFNVTEGIIPEGGLIVSVKATNLSEFDLDNIEVIDGEIVNLREDGFDLKLTDFTTLINLPVAADGEAEGLETATFTLSAGDGYEVNSDLSGGSFNITDTVEEVPFNVSEPNDTIPLAIDSGISSENSQVTLSGSLDFDIGNRYQNPDGSFTYVDGTEDVDFYKVDLKADDIVAFDVDAVVKGNPAIPDLERDRTQGNVIFRLFDESGNELAARDLGSGAGELFATSTDPYLEFQAPSNGSYYLGLSVFTNGTPYRFGGDLFGDPEQYKERAYNPFVPESGDGDSRGGLDYRGIGEYDLQITLNPENPLLVAEQLDRSNNTPPDTVDIAAPGEPTVSLDFISATYDGEDNLISNNLVEGLPIQGSILTLLLETEGEIPESGILVTINSDTYLRDYFTVRSLISAPFSPGAELIDVVTDDTGRETGVQLRVFQPKTFFPLNARTQLRGELVEPETDGPEEATFFLEAGEGYGVSEVKNQITATFYDNPEQAPTPEVIPEVSISITNSELYESEASETTLKFTLSEPPPEEGVLVYVKADEQLLSQFDVLNADISGGAFPFPNGEFSGFYFKITEQEASINLSVFPNPISEGLQSYNFALQETSLYTINENAGAVNFIVGDNPDSVVEVSLSGEPEVLIESENTTSIHTFDLTAPPPEDGVTVQVDATNLSEFDLEAVAITGGEITEVTDTGFLLNINETTATVELPVLSDGEAEGVETASFTLIENSDNYFVNSEANQTTFTIVDIPEQTPPPAEETGPNDTISQAVDLNLNPQNTSARVKGNLFPREDGVERADYRDFSEDVDFYSLELSAGDTVKIDIDSIPFETARFPEVEQRLDSELRLFDADGNELIRVNNAAAPDEQLHRDPYLEFTAEETGNYYVGISQLGNRDYDPNVERSGSGWIFPEIGVFSGEYELNVELILSDTDSKQSLPVFGSIDTEVIEVEGSNQIVFSGSSDDLIDASISSTGNNRIYSGSGADTVILGISDRIVGGAGNDKFFAMSGGDNIITGGEGADQFWVATAEIPETANIITDFAIGEDVLGIAGLGIGFDNLSINQQNDNTVIIANNSELVILQGVVFDSLGADNFAFV</sequence>
<dbReference type="InterPro" id="IPR007280">
    <property type="entry name" value="Peptidase_C_arc/bac"/>
</dbReference>
<reference evidence="2 3" key="1">
    <citation type="submission" date="2017-06" db="EMBL/GenBank/DDBJ databases">
        <title>Genome sequencing of cyanobaciteial culture collection at National Institute for Environmental Studies (NIES).</title>
        <authorList>
            <person name="Hirose Y."/>
            <person name="Shimura Y."/>
            <person name="Fujisawa T."/>
            <person name="Nakamura Y."/>
            <person name="Kawachi M."/>
        </authorList>
    </citation>
    <scope>NUCLEOTIDE SEQUENCE [LARGE SCALE GENOMIC DNA]</scope>
    <source>
        <strain evidence="2 3">NIES-267</strain>
    </source>
</reference>
<evidence type="ECO:0000259" key="1">
    <source>
        <dbReference type="Pfam" id="PF04151"/>
    </source>
</evidence>
<gene>
    <name evidence="2" type="ORF">NIES267_11360</name>
</gene>
<dbReference type="EMBL" id="AP018227">
    <property type="protein sequence ID" value="BAY81659.1"/>
    <property type="molecule type" value="Genomic_DNA"/>
</dbReference>
<dbReference type="AlphaFoldDB" id="A0A1Z4LKF5"/>
<dbReference type="Pfam" id="PF00353">
    <property type="entry name" value="HemolysinCabind"/>
    <property type="match status" value="2"/>
</dbReference>